<dbReference type="EMBL" id="VSDO01000003">
    <property type="protein sequence ID" value="TYA12093.1"/>
    <property type="molecule type" value="Genomic_DNA"/>
</dbReference>
<dbReference type="AlphaFoldDB" id="A0A5D0CQG1"/>
<keyword evidence="3 6" id="KW-0808">Transferase</keyword>
<gene>
    <name evidence="6" type="ORF">FRY98_15300</name>
</gene>
<evidence type="ECO:0000256" key="3">
    <source>
        <dbReference type="ARBA" id="ARBA00022679"/>
    </source>
</evidence>
<dbReference type="SUPFAM" id="SSF53756">
    <property type="entry name" value="UDP-Glycosyltransferase/glycogen phosphorylase"/>
    <property type="match status" value="1"/>
</dbReference>
<comment type="similarity">
    <text evidence="1">Belongs to the glycosyltransferase 28 family.</text>
</comment>
<keyword evidence="2" id="KW-0328">Glycosyltransferase</keyword>
<dbReference type="PANTHER" id="PTHR43025:SF3">
    <property type="entry name" value="MONOGALACTOSYLDIACYLGLYCEROL SYNTHASE 1, CHLOROPLASTIC"/>
    <property type="match status" value="1"/>
</dbReference>
<evidence type="ECO:0000256" key="2">
    <source>
        <dbReference type="ARBA" id="ARBA00022676"/>
    </source>
</evidence>
<feature type="domain" description="Glycosyl transferase family 1" evidence="4">
    <location>
        <begin position="196"/>
        <end position="344"/>
    </location>
</feature>
<dbReference type="RefSeq" id="WP_148453469.1">
    <property type="nucleotide sequence ID" value="NZ_VSDO01000003.1"/>
</dbReference>
<reference evidence="6 7" key="1">
    <citation type="submission" date="2019-08" db="EMBL/GenBank/DDBJ databases">
        <title>Genome sequencing of Paenibacillus faecis DSM 23593(T).</title>
        <authorList>
            <person name="Kook J.-K."/>
            <person name="Park S.-N."/>
            <person name="Lim Y.K."/>
        </authorList>
    </citation>
    <scope>NUCLEOTIDE SEQUENCE [LARGE SCALE GENOMIC DNA]</scope>
    <source>
        <strain evidence="6 7">DSM 23593</strain>
    </source>
</reference>
<keyword evidence="7" id="KW-1185">Reference proteome</keyword>
<sequence length="398" mass="45052">MRDLKIVILTAGYGNGHIQVSRTLQQSFYRRGIGNISIVDLYQEAHPGMNSISRYLYLCSPYFSSYGLDYYGWSYYATRNAKTNSAFAKWSGWLGVKKFVAILKELRPDAIICTFPFGGISETLKKNGIHVPWFTVVTDFSLHNRWLLTRSDRFYVATEDLKTEMVRRGADRDAITVTGIPVREPFCTPASPKSEQPRPRTILILMGAYIPLPNIQLVIAKLLALENVRVDIVCGGNDKMKRRLERRFAGNDRLRLFGYVEEIHERMRRASCVITKAGGITLSEAIQIRTPIVVYRPFSGQELENARYLERKGAASVASSVGELVERAREILDSEEKRNEMIRQYEALAVGHASDTIVEDVLRTVAEQPVRAGEEYRRQVVCIGGPLAEDDEPDKYGV</sequence>
<dbReference type="InterPro" id="IPR050519">
    <property type="entry name" value="Glycosyltransf_28_UgtP"/>
</dbReference>
<dbReference type="Gene3D" id="3.40.50.2000">
    <property type="entry name" value="Glycogen Phosphorylase B"/>
    <property type="match status" value="2"/>
</dbReference>
<feature type="domain" description="Diacylglycerol glucosyltransferase N-terminal" evidence="5">
    <location>
        <begin position="17"/>
        <end position="182"/>
    </location>
</feature>
<evidence type="ECO:0000259" key="4">
    <source>
        <dbReference type="Pfam" id="PF00534"/>
    </source>
</evidence>
<dbReference type="OrthoDB" id="9815663at2"/>
<dbReference type="PANTHER" id="PTHR43025">
    <property type="entry name" value="MONOGALACTOSYLDIACYLGLYCEROL SYNTHASE"/>
    <property type="match status" value="1"/>
</dbReference>
<evidence type="ECO:0000313" key="7">
    <source>
        <dbReference type="Proteomes" id="UP000325218"/>
    </source>
</evidence>
<evidence type="ECO:0000313" key="6">
    <source>
        <dbReference type="EMBL" id="TYA12093.1"/>
    </source>
</evidence>
<dbReference type="GO" id="GO:0016758">
    <property type="term" value="F:hexosyltransferase activity"/>
    <property type="evidence" value="ECO:0007669"/>
    <property type="project" value="InterPro"/>
</dbReference>
<evidence type="ECO:0000256" key="1">
    <source>
        <dbReference type="ARBA" id="ARBA00006962"/>
    </source>
</evidence>
<dbReference type="GO" id="GO:0016020">
    <property type="term" value="C:membrane"/>
    <property type="evidence" value="ECO:0007669"/>
    <property type="project" value="GOC"/>
</dbReference>
<name>A0A5D0CQG1_9BACL</name>
<dbReference type="InterPro" id="IPR001296">
    <property type="entry name" value="Glyco_trans_1"/>
</dbReference>
<proteinExistence type="inferred from homology"/>
<accession>A0A5D0CQG1</accession>
<dbReference type="Proteomes" id="UP000325218">
    <property type="component" value="Unassembled WGS sequence"/>
</dbReference>
<organism evidence="6 7">
    <name type="scientific">Paenibacillus faecis</name>
    <dbReference type="NCBI Taxonomy" id="862114"/>
    <lineage>
        <taxon>Bacteria</taxon>
        <taxon>Bacillati</taxon>
        <taxon>Bacillota</taxon>
        <taxon>Bacilli</taxon>
        <taxon>Bacillales</taxon>
        <taxon>Paenibacillaceae</taxon>
        <taxon>Paenibacillus</taxon>
    </lineage>
</organism>
<evidence type="ECO:0000259" key="5">
    <source>
        <dbReference type="Pfam" id="PF06925"/>
    </source>
</evidence>
<comment type="caution">
    <text evidence="6">The sequence shown here is derived from an EMBL/GenBank/DDBJ whole genome shotgun (WGS) entry which is preliminary data.</text>
</comment>
<dbReference type="Pfam" id="PF06925">
    <property type="entry name" value="MGDG_synth"/>
    <property type="match status" value="1"/>
</dbReference>
<dbReference type="Pfam" id="PF00534">
    <property type="entry name" value="Glycos_transf_1"/>
    <property type="match status" value="1"/>
</dbReference>
<dbReference type="InterPro" id="IPR009695">
    <property type="entry name" value="Diacylglyc_glucosyltr_N"/>
</dbReference>
<protein>
    <submittedName>
        <fullName evidence="6">Glycosyltransferase</fullName>
    </submittedName>
</protein>
<dbReference type="GO" id="GO:0009247">
    <property type="term" value="P:glycolipid biosynthetic process"/>
    <property type="evidence" value="ECO:0007669"/>
    <property type="project" value="InterPro"/>
</dbReference>